<evidence type="ECO:0000313" key="2">
    <source>
        <dbReference type="EMBL" id="MCY1075028.1"/>
    </source>
</evidence>
<keyword evidence="3" id="KW-1185">Reference proteome</keyword>
<evidence type="ECO:0000256" key="1">
    <source>
        <dbReference type="SAM" id="MobiDB-lite"/>
    </source>
</evidence>
<dbReference type="RefSeq" id="WP_267533979.1">
    <property type="nucleotide sequence ID" value="NZ_JAPNKA010000001.1"/>
</dbReference>
<comment type="caution">
    <text evidence="2">The sequence shown here is derived from an EMBL/GenBank/DDBJ whole genome shotgun (WGS) entry which is preliminary data.</text>
</comment>
<organism evidence="2 3">
    <name type="scientific">Archangium lansingense</name>
    <dbReference type="NCBI Taxonomy" id="2995310"/>
    <lineage>
        <taxon>Bacteria</taxon>
        <taxon>Pseudomonadati</taxon>
        <taxon>Myxococcota</taxon>
        <taxon>Myxococcia</taxon>
        <taxon>Myxococcales</taxon>
        <taxon>Cystobacterineae</taxon>
        <taxon>Archangiaceae</taxon>
        <taxon>Archangium</taxon>
    </lineage>
</organism>
<protein>
    <submittedName>
        <fullName evidence="2">Uncharacterized protein</fullName>
    </submittedName>
</protein>
<gene>
    <name evidence="2" type="ORF">OV287_11040</name>
</gene>
<dbReference type="EMBL" id="JAPNKA010000001">
    <property type="protein sequence ID" value="MCY1075028.1"/>
    <property type="molecule type" value="Genomic_DNA"/>
</dbReference>
<accession>A0ABT4A059</accession>
<feature type="region of interest" description="Disordered" evidence="1">
    <location>
        <begin position="342"/>
        <end position="366"/>
    </location>
</feature>
<dbReference type="Proteomes" id="UP001207654">
    <property type="component" value="Unassembled WGS sequence"/>
</dbReference>
<name>A0ABT4A059_9BACT</name>
<sequence length="637" mass="70925">MIRPSAQRKWRGIALWATVMTGTAQATETDQYFAIDKRPLDSLGALNEKVNRDILGALELVNRRTNWDSYSCQDVAHRVYQRFRISGLHKIELWAENSPRIDRVPSKKDHSHFEKHSSIYRSGRLWDWGLSFGVKATFNVAGVHMGADKLSHFFKTGWKYHQRYLALTKAGVPEREALEQLVRYGAETESSSLGLATTEVFSFGDLEANYQGFLFYRSLCQDENPRLLKTSEGWRLTRPFDWREHVSPEFDETWNNSAFTPKRWSEVRANLRRDYCERLDSDTFVEHYRFYSRYERSADDFNLRYVRELVDRGEFPRQEDFSIWTACGRSRPDFHAGAAEALAGGTSGSAGPGPENSTGGLPAPAPQYEAPRFDGSLFQPQLEAGGGGFQSAGSDWNALLRMRFVLHETVVPEDAWDAVRTPEYLLWASLDGHLALGRGPAELTLPYADLRFTPVQQRFELNNVATGDELAVGVVLLPARLTRFTTLDRSFGVEASLAGVRGRLGKRFGERQRAGVFASLALDAVGYKAALHLSDGHAFQGVHAATLAVETGAELLLGEQLRLGLVLCGGAGLSLGWDPGGGGFTAPSDLGAYAEAQVDVTRFSRLFVRGQLDALHEPGRDRTLSTPTVLGGAAFRF</sequence>
<proteinExistence type="predicted"/>
<evidence type="ECO:0000313" key="3">
    <source>
        <dbReference type="Proteomes" id="UP001207654"/>
    </source>
</evidence>
<reference evidence="2 3" key="1">
    <citation type="submission" date="2022-11" db="EMBL/GenBank/DDBJ databases">
        <title>Minimal conservation of predation-associated metabolite biosynthetic gene clusters underscores biosynthetic potential of Myxococcota including descriptions for ten novel species: Archangium lansinium sp. nov., Myxococcus landrumus sp. nov., Nannocystis bai.</title>
        <authorList>
            <person name="Ahearne A."/>
            <person name="Stevens C."/>
            <person name="Phillips K."/>
        </authorList>
    </citation>
    <scope>NUCLEOTIDE SEQUENCE [LARGE SCALE GENOMIC DNA]</scope>
    <source>
        <strain evidence="2 3">MIWBW</strain>
    </source>
</reference>